<dbReference type="Proteomes" id="UP000003052">
    <property type="component" value="Unassembled WGS sequence"/>
</dbReference>
<evidence type="ECO:0000313" key="2">
    <source>
        <dbReference type="Proteomes" id="UP000003052"/>
    </source>
</evidence>
<name>E7RGE1_9BACL</name>
<dbReference type="EMBL" id="AEPB01000027">
    <property type="protein sequence ID" value="EGA89916.1"/>
    <property type="molecule type" value="Genomic_DNA"/>
</dbReference>
<proteinExistence type="predicted"/>
<evidence type="ECO:0000313" key="1">
    <source>
        <dbReference type="EMBL" id="EGA89916.1"/>
    </source>
</evidence>
<comment type="caution">
    <text evidence="1">The sequence shown here is derived from an EMBL/GenBank/DDBJ whole genome shotgun (WGS) entry which is preliminary data.</text>
</comment>
<protein>
    <submittedName>
        <fullName evidence="1">Uncharacterized protein</fullName>
    </submittedName>
</protein>
<organism evidence="1 2">
    <name type="scientific">Planococcus donghaensis MPA1U2</name>
    <dbReference type="NCBI Taxonomy" id="933115"/>
    <lineage>
        <taxon>Bacteria</taxon>
        <taxon>Bacillati</taxon>
        <taxon>Bacillota</taxon>
        <taxon>Bacilli</taxon>
        <taxon>Bacillales</taxon>
        <taxon>Caryophanaceae</taxon>
        <taxon>Planococcus</taxon>
    </lineage>
</organism>
<gene>
    <name evidence="1" type="ORF">GPDM_07695</name>
</gene>
<reference evidence="1 2" key="1">
    <citation type="journal article" date="2011" name="J. Bacteriol.">
        <title>The Draft Genome of Planococcus donghaensis MPA1U2 Reveals Nonsporulation Pathways Controlled by a Conserved Spo0A Regulon.</title>
        <authorList>
            <person name="Pearson M.D."/>
            <person name="Noller H.F."/>
        </authorList>
    </citation>
    <scope>NUCLEOTIDE SEQUENCE [LARGE SCALE GENOMIC DNA]</scope>
    <source>
        <strain evidence="1 2">MPA1U2</strain>
    </source>
</reference>
<dbReference type="AlphaFoldDB" id="E7RGE1"/>
<accession>E7RGE1</accession>
<sequence length="44" mass="5396">MVIWTVFHRFGQYSEESRQYHHLLEKMIYFNGCDTFVKLNVSKI</sequence>